<reference evidence="1 2" key="1">
    <citation type="submission" date="2016-02" db="EMBL/GenBank/DDBJ databases">
        <authorList>
            <person name="Wen L."/>
            <person name="He K."/>
            <person name="Yang H."/>
        </authorList>
    </citation>
    <scope>NUCLEOTIDE SEQUENCE [LARGE SCALE GENOMIC DNA]</scope>
    <source>
        <strain evidence="1">ShG14-8</strain>
    </source>
</reference>
<name>A0A139BW47_9PROT</name>
<dbReference type="EMBL" id="LSLI01000009">
    <property type="protein sequence ID" value="KXS33211.1"/>
    <property type="molecule type" value="Genomic_DNA"/>
</dbReference>
<evidence type="ECO:0000313" key="1">
    <source>
        <dbReference type="EMBL" id="KXS33211.1"/>
    </source>
</evidence>
<dbReference type="GO" id="GO:0015562">
    <property type="term" value="F:efflux transmembrane transporter activity"/>
    <property type="evidence" value="ECO:0007669"/>
    <property type="project" value="InterPro"/>
</dbReference>
<evidence type="ECO:0000313" key="2">
    <source>
        <dbReference type="Proteomes" id="UP000070578"/>
    </source>
</evidence>
<comment type="caution">
    <text evidence="1">The sequence shown here is derived from an EMBL/GenBank/DDBJ whole genome shotgun (WGS) entry which is preliminary data.</text>
</comment>
<dbReference type="SUPFAM" id="SSF56954">
    <property type="entry name" value="Outer membrane efflux proteins (OEP)"/>
    <property type="match status" value="1"/>
</dbReference>
<accession>A0A139BW47</accession>
<dbReference type="PANTHER" id="PTHR30203">
    <property type="entry name" value="OUTER MEMBRANE CATION EFFLUX PROTEIN"/>
    <property type="match status" value="1"/>
</dbReference>
<protein>
    <submittedName>
        <fullName evidence="1">Outer membrane protein, tolC-like</fullName>
    </submittedName>
</protein>
<organism evidence="1 2">
    <name type="scientific">Candidatus Gallionella acididurans</name>
    <dbReference type="NCBI Taxonomy" id="1796491"/>
    <lineage>
        <taxon>Bacteria</taxon>
        <taxon>Pseudomonadati</taxon>
        <taxon>Pseudomonadota</taxon>
        <taxon>Betaproteobacteria</taxon>
        <taxon>Nitrosomonadales</taxon>
        <taxon>Gallionellaceae</taxon>
        <taxon>Gallionella</taxon>
    </lineage>
</organism>
<dbReference type="AlphaFoldDB" id="A0A139BW47"/>
<gene>
    <name evidence="1" type="ORF">AWT59_0644</name>
</gene>
<dbReference type="InterPro" id="IPR010131">
    <property type="entry name" value="MdtP/NodT-like"/>
</dbReference>
<dbReference type="Gene3D" id="1.20.1600.10">
    <property type="entry name" value="Outer membrane efflux proteins (OEP)"/>
    <property type="match status" value="1"/>
</dbReference>
<dbReference type="PANTHER" id="PTHR30203:SF33">
    <property type="entry name" value="BLR4455 PROTEIN"/>
    <property type="match status" value="1"/>
</dbReference>
<proteinExistence type="predicted"/>
<dbReference type="Proteomes" id="UP000070578">
    <property type="component" value="Unassembled WGS sequence"/>
</dbReference>
<sequence length="163" mass="17268">MKLDSHGVCRPYKSASACGLYLTSLLVLLAFTGCAAGPDFKRPSAPAANGYAPGNPVPKATSSAPVLAGESQRFNPAADIPFDWWTLFQSQQLNTLVIRAFKANPSIESAQAALRQAQEYVTAQQGFFYPTVGASYTPSRNKLAGNMGGNSPGVQGNRSVIRL</sequence>
<dbReference type="PROSITE" id="PS51257">
    <property type="entry name" value="PROKAR_LIPOPROTEIN"/>
    <property type="match status" value="1"/>
</dbReference>
<reference evidence="1 2" key="2">
    <citation type="submission" date="2016-03" db="EMBL/GenBank/DDBJ databases">
        <title>New uncultured bacterium of the family Gallionellaceae from acid mine drainage: description and reconstruction of genome based on metagenomic analysis of microbial community.</title>
        <authorList>
            <person name="Kadnikov V."/>
            <person name="Ivasenko D."/>
            <person name="Beletsky A."/>
            <person name="Mardanov A."/>
            <person name="Danilova E."/>
            <person name="Pimenov N."/>
            <person name="Karnachuk O."/>
            <person name="Ravin N."/>
        </authorList>
    </citation>
    <scope>NUCLEOTIDE SEQUENCE [LARGE SCALE GENOMIC DNA]</scope>
    <source>
        <strain evidence="1">ShG14-8</strain>
    </source>
</reference>